<name>A0ABY5PBG1_9ACTN</name>
<sequence>MSASGNGHRRFARPDDELRRLTTLVQLSRDSEAAASEHDLLASALTTVAGILPGHAIAIALVDDSGVEIPERFVRGRMPIELATLVAAVSLDRGELVERSEDDSTVLGWPLAGSRGPIGALVARAPRTGITDADRAMLQAMSQQLSLTLDNLRLRRQLNRLLFRD</sequence>
<dbReference type="InterPro" id="IPR029016">
    <property type="entry name" value="GAF-like_dom_sf"/>
</dbReference>
<evidence type="ECO:0008006" key="3">
    <source>
        <dbReference type="Google" id="ProtNLM"/>
    </source>
</evidence>
<keyword evidence="2" id="KW-1185">Reference proteome</keyword>
<reference evidence="2" key="1">
    <citation type="submission" date="2021-11" db="EMBL/GenBank/DDBJ databases">
        <title>Cultivation dependent microbiological survey of springs from the worlds oldest radium mine currently devoted to the extraction of radon-saturated water.</title>
        <authorList>
            <person name="Kapinusova G."/>
            <person name="Smrhova T."/>
            <person name="Strejcek M."/>
            <person name="Suman J."/>
            <person name="Jani K."/>
            <person name="Pajer P."/>
            <person name="Uhlik O."/>
        </authorList>
    </citation>
    <scope>NUCLEOTIDE SEQUENCE [LARGE SCALE GENOMIC DNA]</scope>
    <source>
        <strain evidence="2">J379</strain>
    </source>
</reference>
<evidence type="ECO:0000313" key="1">
    <source>
        <dbReference type="EMBL" id="UUY01822.1"/>
    </source>
</evidence>
<dbReference type="SUPFAM" id="SSF55781">
    <property type="entry name" value="GAF domain-like"/>
    <property type="match status" value="1"/>
</dbReference>
<dbReference type="RefSeq" id="WP_353862368.1">
    <property type="nucleotide sequence ID" value="NZ_CP088295.1"/>
</dbReference>
<organism evidence="1 2">
    <name type="scientific">Svornostia abyssi</name>
    <dbReference type="NCBI Taxonomy" id="2898438"/>
    <lineage>
        <taxon>Bacteria</taxon>
        <taxon>Bacillati</taxon>
        <taxon>Actinomycetota</taxon>
        <taxon>Thermoleophilia</taxon>
        <taxon>Solirubrobacterales</taxon>
        <taxon>Baekduiaceae</taxon>
        <taxon>Svornostia</taxon>
    </lineage>
</organism>
<accession>A0ABY5PBG1</accession>
<gene>
    <name evidence="1" type="ORF">LRS13_13930</name>
</gene>
<dbReference type="Gene3D" id="3.30.450.40">
    <property type="match status" value="1"/>
</dbReference>
<proteinExistence type="predicted"/>
<dbReference type="Proteomes" id="UP001058860">
    <property type="component" value="Chromosome"/>
</dbReference>
<dbReference type="EMBL" id="CP088295">
    <property type="protein sequence ID" value="UUY01822.1"/>
    <property type="molecule type" value="Genomic_DNA"/>
</dbReference>
<protein>
    <recommendedName>
        <fullName evidence="3">GAF domain-containing protein</fullName>
    </recommendedName>
</protein>
<evidence type="ECO:0000313" key="2">
    <source>
        <dbReference type="Proteomes" id="UP001058860"/>
    </source>
</evidence>